<gene>
    <name evidence="2" type="ordered locus">Desti_4916</name>
</gene>
<protein>
    <recommendedName>
        <fullName evidence="4">Gx transporter family protein</fullName>
    </recommendedName>
</protein>
<evidence type="ECO:0000313" key="2">
    <source>
        <dbReference type="EMBL" id="AFM27530.1"/>
    </source>
</evidence>
<keyword evidence="1" id="KW-0472">Membrane</keyword>
<feature type="transmembrane region" description="Helical" evidence="1">
    <location>
        <begin position="23"/>
        <end position="41"/>
    </location>
</feature>
<feature type="transmembrane region" description="Helical" evidence="1">
    <location>
        <begin position="83"/>
        <end position="114"/>
    </location>
</feature>
<evidence type="ECO:0000313" key="3">
    <source>
        <dbReference type="Proteomes" id="UP000006055"/>
    </source>
</evidence>
<name>I4CD89_DESTA</name>
<sequence>MNTAKALTQDGRSLTFTRVDTESLVGAVLFGLVFVLVQQVAHRIDAVINPACVIVGGVTWATMTALVALLYRQPAGFITGEVAALVALATGLSPLALFFIPANGLGSLVFSLAVRNCTDMTWSRILLAQVSANVVGNLCVAVGLRTILNLPYPVIGIAAAITCVAGIIGGTILTKLIYGNLVRSGLTK</sequence>
<proteinExistence type="predicted"/>
<organism evidence="2 3">
    <name type="scientific">Desulfomonile tiedjei (strain ATCC 49306 / DSM 6799 / DCB-1)</name>
    <dbReference type="NCBI Taxonomy" id="706587"/>
    <lineage>
        <taxon>Bacteria</taxon>
        <taxon>Pseudomonadati</taxon>
        <taxon>Thermodesulfobacteriota</taxon>
        <taxon>Desulfomonilia</taxon>
        <taxon>Desulfomonilales</taxon>
        <taxon>Desulfomonilaceae</taxon>
        <taxon>Desulfomonile</taxon>
    </lineage>
</organism>
<feature type="transmembrane region" description="Helical" evidence="1">
    <location>
        <begin position="126"/>
        <end position="148"/>
    </location>
</feature>
<dbReference type="AlphaFoldDB" id="I4CD89"/>
<dbReference type="HOGENOM" id="CLU_1508233_0_0_7"/>
<dbReference type="OrthoDB" id="1779260at2"/>
<dbReference type="KEGG" id="dti:Desti_4916"/>
<evidence type="ECO:0000256" key="1">
    <source>
        <dbReference type="SAM" id="Phobius"/>
    </source>
</evidence>
<keyword evidence="1" id="KW-0812">Transmembrane</keyword>
<dbReference type="eggNOG" id="ENOG503188W">
    <property type="taxonomic scope" value="Bacteria"/>
</dbReference>
<reference evidence="3" key="1">
    <citation type="submission" date="2012-06" db="EMBL/GenBank/DDBJ databases">
        <title>Complete sequence of chromosome of Desulfomonile tiedjei DSM 6799.</title>
        <authorList>
            <person name="Lucas S."/>
            <person name="Copeland A."/>
            <person name="Lapidus A."/>
            <person name="Glavina del Rio T."/>
            <person name="Dalin E."/>
            <person name="Tice H."/>
            <person name="Bruce D."/>
            <person name="Goodwin L."/>
            <person name="Pitluck S."/>
            <person name="Peters L."/>
            <person name="Ovchinnikova G."/>
            <person name="Zeytun A."/>
            <person name="Lu M."/>
            <person name="Kyrpides N."/>
            <person name="Mavromatis K."/>
            <person name="Ivanova N."/>
            <person name="Brettin T."/>
            <person name="Detter J.C."/>
            <person name="Han C."/>
            <person name="Larimer F."/>
            <person name="Land M."/>
            <person name="Hauser L."/>
            <person name="Markowitz V."/>
            <person name="Cheng J.-F."/>
            <person name="Hugenholtz P."/>
            <person name="Woyke T."/>
            <person name="Wu D."/>
            <person name="Spring S."/>
            <person name="Schroeder M."/>
            <person name="Brambilla E."/>
            <person name="Klenk H.-P."/>
            <person name="Eisen J.A."/>
        </authorList>
    </citation>
    <scope>NUCLEOTIDE SEQUENCE [LARGE SCALE GENOMIC DNA]</scope>
    <source>
        <strain evidence="3">ATCC 49306 / DSM 6799 / DCB-1</strain>
    </source>
</reference>
<keyword evidence="3" id="KW-1185">Reference proteome</keyword>
<dbReference type="RefSeq" id="WP_014812636.1">
    <property type="nucleotide sequence ID" value="NC_018025.1"/>
</dbReference>
<dbReference type="Proteomes" id="UP000006055">
    <property type="component" value="Chromosome"/>
</dbReference>
<dbReference type="EMBL" id="CP003360">
    <property type="protein sequence ID" value="AFM27530.1"/>
    <property type="molecule type" value="Genomic_DNA"/>
</dbReference>
<evidence type="ECO:0008006" key="4">
    <source>
        <dbReference type="Google" id="ProtNLM"/>
    </source>
</evidence>
<keyword evidence="1" id="KW-1133">Transmembrane helix</keyword>
<feature type="transmembrane region" description="Helical" evidence="1">
    <location>
        <begin position="48"/>
        <end position="71"/>
    </location>
</feature>
<accession>I4CD89</accession>
<feature type="transmembrane region" description="Helical" evidence="1">
    <location>
        <begin position="154"/>
        <end position="178"/>
    </location>
</feature>